<feature type="transmembrane region" description="Helical" evidence="3">
    <location>
        <begin position="177"/>
        <end position="199"/>
    </location>
</feature>
<sequence length="417" mass="43521">MSTPTVTLQEIDQAEAGPWHRLRFSPALEARWEADRGARRSARMATAAVGFAIGFAALGALDSHLVGDVVATASLLRFGVVVPCALALAVLAGRRCPAPLREAGAAGLPVLAAAAMLLVFHLARDPGAAHYPALVALPVLYGNIVLRPRFAFAAAGSTAILAISVAALAAGGLPGGVIVAVSIGLTATAVSTLGAGLVMEREARRAHLRDLRGEIATGNLSHRYDQLRLISQMDPLTGVANRRAVDGHIAEMADRSRQTGEPLALLMIDVDHFKMFNDRYGHPAGDRCLTWVAAATRSQVRRQGDLVGRFGGEEFIVVLPATGLADAIRVGERIRAAIESAAIPHDGNGEGAVVTVSIGVAAGHVSDTRLPRDLLLEADAALYAAKDGGRNRVRPLADPLSAVDDEIPEAIAPERAA</sequence>
<evidence type="ECO:0000256" key="3">
    <source>
        <dbReference type="SAM" id="Phobius"/>
    </source>
</evidence>
<dbReference type="EMBL" id="SJFN01000031">
    <property type="protein sequence ID" value="TBW34767.1"/>
    <property type="molecule type" value="Genomic_DNA"/>
</dbReference>
<comment type="catalytic activity">
    <reaction evidence="2">
        <text>2 GTP = 3',3'-c-di-GMP + 2 diphosphate</text>
        <dbReference type="Rhea" id="RHEA:24898"/>
        <dbReference type="ChEBI" id="CHEBI:33019"/>
        <dbReference type="ChEBI" id="CHEBI:37565"/>
        <dbReference type="ChEBI" id="CHEBI:58805"/>
        <dbReference type="EC" id="2.7.7.65"/>
    </reaction>
</comment>
<dbReference type="FunFam" id="3.30.70.270:FF:000001">
    <property type="entry name" value="Diguanylate cyclase domain protein"/>
    <property type="match status" value="1"/>
</dbReference>
<dbReference type="InterPro" id="IPR000160">
    <property type="entry name" value="GGDEF_dom"/>
</dbReference>
<feature type="domain" description="GGDEF" evidence="4">
    <location>
        <begin position="261"/>
        <end position="398"/>
    </location>
</feature>
<dbReference type="InterPro" id="IPR043128">
    <property type="entry name" value="Rev_trsase/Diguanyl_cyclase"/>
</dbReference>
<dbReference type="Proteomes" id="UP000292781">
    <property type="component" value="Unassembled WGS sequence"/>
</dbReference>
<evidence type="ECO:0000256" key="2">
    <source>
        <dbReference type="ARBA" id="ARBA00034247"/>
    </source>
</evidence>
<dbReference type="OrthoDB" id="9759607at2"/>
<proteinExistence type="predicted"/>
<dbReference type="SUPFAM" id="SSF55073">
    <property type="entry name" value="Nucleotide cyclase"/>
    <property type="match status" value="1"/>
</dbReference>
<dbReference type="InterPro" id="IPR029787">
    <property type="entry name" value="Nucleotide_cyclase"/>
</dbReference>
<evidence type="ECO:0000256" key="1">
    <source>
        <dbReference type="ARBA" id="ARBA00012528"/>
    </source>
</evidence>
<dbReference type="AlphaFoldDB" id="A0A4Q9VHX0"/>
<dbReference type="CDD" id="cd01949">
    <property type="entry name" value="GGDEF"/>
    <property type="match status" value="1"/>
</dbReference>
<dbReference type="PROSITE" id="PS50887">
    <property type="entry name" value="GGDEF"/>
    <property type="match status" value="1"/>
</dbReference>
<dbReference type="Pfam" id="PF00990">
    <property type="entry name" value="GGDEF"/>
    <property type="match status" value="1"/>
</dbReference>
<keyword evidence="3" id="KW-0472">Membrane</keyword>
<feature type="transmembrane region" description="Helical" evidence="3">
    <location>
        <begin position="151"/>
        <end position="171"/>
    </location>
</feature>
<dbReference type="RefSeq" id="WP_131310972.1">
    <property type="nucleotide sequence ID" value="NZ_SJFN01000031.1"/>
</dbReference>
<dbReference type="NCBIfam" id="TIGR00254">
    <property type="entry name" value="GGDEF"/>
    <property type="match status" value="1"/>
</dbReference>
<dbReference type="EC" id="2.7.7.65" evidence="1"/>
<dbReference type="GO" id="GO:1902201">
    <property type="term" value="P:negative regulation of bacterial-type flagellum-dependent cell motility"/>
    <property type="evidence" value="ECO:0007669"/>
    <property type="project" value="TreeGrafter"/>
</dbReference>
<gene>
    <name evidence="5" type="ORF">EYW49_17760</name>
</gene>
<dbReference type="PANTHER" id="PTHR45138">
    <property type="entry name" value="REGULATORY COMPONENTS OF SENSORY TRANSDUCTION SYSTEM"/>
    <property type="match status" value="1"/>
</dbReference>
<dbReference type="GO" id="GO:0043709">
    <property type="term" value="P:cell adhesion involved in single-species biofilm formation"/>
    <property type="evidence" value="ECO:0007669"/>
    <property type="project" value="TreeGrafter"/>
</dbReference>
<dbReference type="SMART" id="SM00267">
    <property type="entry name" value="GGDEF"/>
    <property type="match status" value="1"/>
</dbReference>
<feature type="transmembrane region" description="Helical" evidence="3">
    <location>
        <begin position="73"/>
        <end position="91"/>
    </location>
</feature>
<dbReference type="Gene3D" id="3.30.70.270">
    <property type="match status" value="1"/>
</dbReference>
<dbReference type="GO" id="GO:0052621">
    <property type="term" value="F:diguanylate cyclase activity"/>
    <property type="evidence" value="ECO:0007669"/>
    <property type="project" value="UniProtKB-EC"/>
</dbReference>
<keyword evidence="3" id="KW-1133">Transmembrane helix</keyword>
<reference evidence="5 6" key="1">
    <citation type="submission" date="2019-02" db="EMBL/GenBank/DDBJ databases">
        <title>Siculibacillus lacustris gen. nov., sp. nov., a new rosette-forming bacterium isolated from a freshwater crater lake (Lake St. Ana, Romania).</title>
        <authorList>
            <person name="Felfoldi T."/>
            <person name="Marton Z."/>
            <person name="Szabo A."/>
            <person name="Mentes A."/>
            <person name="Boka K."/>
            <person name="Marialigeti K."/>
            <person name="Mathe I."/>
            <person name="Koncz M."/>
            <person name="Schumann P."/>
            <person name="Toth E."/>
        </authorList>
    </citation>
    <scope>NUCLEOTIDE SEQUENCE [LARGE SCALE GENOMIC DNA]</scope>
    <source>
        <strain evidence="5 6">SA-279</strain>
    </source>
</reference>
<feature type="transmembrane region" description="Helical" evidence="3">
    <location>
        <begin position="103"/>
        <end position="123"/>
    </location>
</feature>
<feature type="transmembrane region" description="Helical" evidence="3">
    <location>
        <begin position="129"/>
        <end position="146"/>
    </location>
</feature>
<evidence type="ECO:0000259" key="4">
    <source>
        <dbReference type="PROSITE" id="PS50887"/>
    </source>
</evidence>
<accession>A0A4Q9VHX0</accession>
<feature type="transmembrane region" description="Helical" evidence="3">
    <location>
        <begin position="41"/>
        <end position="61"/>
    </location>
</feature>
<name>A0A4Q9VHX0_9HYPH</name>
<evidence type="ECO:0000313" key="5">
    <source>
        <dbReference type="EMBL" id="TBW34767.1"/>
    </source>
</evidence>
<organism evidence="5 6">
    <name type="scientific">Siculibacillus lacustris</name>
    <dbReference type="NCBI Taxonomy" id="1549641"/>
    <lineage>
        <taxon>Bacteria</taxon>
        <taxon>Pseudomonadati</taxon>
        <taxon>Pseudomonadota</taxon>
        <taxon>Alphaproteobacteria</taxon>
        <taxon>Hyphomicrobiales</taxon>
        <taxon>Ancalomicrobiaceae</taxon>
        <taxon>Siculibacillus</taxon>
    </lineage>
</organism>
<dbReference type="PANTHER" id="PTHR45138:SF9">
    <property type="entry name" value="DIGUANYLATE CYCLASE DGCM-RELATED"/>
    <property type="match status" value="1"/>
</dbReference>
<keyword evidence="3" id="KW-0812">Transmembrane</keyword>
<evidence type="ECO:0000313" key="6">
    <source>
        <dbReference type="Proteomes" id="UP000292781"/>
    </source>
</evidence>
<keyword evidence="6" id="KW-1185">Reference proteome</keyword>
<dbReference type="GO" id="GO:0005886">
    <property type="term" value="C:plasma membrane"/>
    <property type="evidence" value="ECO:0007669"/>
    <property type="project" value="TreeGrafter"/>
</dbReference>
<protein>
    <recommendedName>
        <fullName evidence="1">diguanylate cyclase</fullName>
        <ecNumber evidence="1">2.7.7.65</ecNumber>
    </recommendedName>
</protein>
<comment type="caution">
    <text evidence="5">The sequence shown here is derived from an EMBL/GenBank/DDBJ whole genome shotgun (WGS) entry which is preliminary data.</text>
</comment>
<dbReference type="InterPro" id="IPR050469">
    <property type="entry name" value="Diguanylate_Cyclase"/>
</dbReference>